<sequence length="866" mass="97391">MSHLAISQIFERVESASEDSDFNHFFSLLLAAEALFKILTLGMLSAVSDDDARNRYRLEHSLARADGIGEWGKALEDALSGPASQYLLTEARIEQAQFTKICSQESWQHKAVIELKAALIALDITAEDVPAKTDLKRWFRLFSTLRNKTRGHGATSTSKAKKAAPHLQESIDAIYKNASLLTRPWIHLHRNYSGKYRVQKISGDVSSLDYLKKESHHSFYNGIYILFGDLRRVPLFKAGDELRDFFFANGGLSNKRYEMLSYLSDDKIGGDASEYSIPPGTLPASETDGHGELEVRQNCLSNAPDPLEDYVSRPALEEQLGELLLDNRRPIITLVGSGGIGKTSLSLSLIEKIYSQNRFATVIWLSARDIDLTLTGPKSVRASVLSPDEMGRRYAELVLPKEKVLEKGFQPRVFFEQQLERNELGPCLYVFDNFETTQNPIEVFNWIDTFLRLPNKALITTRLRDFKGDYPVDIGGMTDGEARQLINRTCVFLKISDIEEGYINEILETSERHPYVIKILLGEYARTGKRSNVGQLLAGNDQLLTALFERTYASLSPCAQRSFLTLSAWNSSVPKVALEAVLMRSTAERQEVEKGVEALLQYSMAELHAATTDGEMFVRLPKVASAFGKKKLFINPLRDSILSDVEILKMLGPSRNDDVRLGLAFKLEKFISNIAQRVDAGEAFEDYAPIVEMICRAYPPGWLMLARWHYENGSDNDLNQSKIELTRFLEQQPAGDTVDEAWQLLANVCFRLHDTIGEIHARIARAQIPSVPFWEVSNAANRLNSLHRDPALAGDPELSRSFALRLLEILDRRRGEASADDLSRMAWVALHADQRVRAIEFTELGLRIEPDNTHCIGLSERLGITT</sequence>
<protein>
    <recommendedName>
        <fullName evidence="3">NB-ARC domain-containing protein</fullName>
    </recommendedName>
</protein>
<accession>A0A242N9I6</accession>
<dbReference type="SUPFAM" id="SSF52540">
    <property type="entry name" value="P-loop containing nucleoside triphosphate hydrolases"/>
    <property type="match status" value="1"/>
</dbReference>
<dbReference type="Gene3D" id="3.40.50.300">
    <property type="entry name" value="P-loop containing nucleotide triphosphate hydrolases"/>
    <property type="match status" value="1"/>
</dbReference>
<evidence type="ECO:0000313" key="2">
    <source>
        <dbReference type="Proteomes" id="UP000194546"/>
    </source>
</evidence>
<dbReference type="InterPro" id="IPR027417">
    <property type="entry name" value="P-loop_NTPase"/>
</dbReference>
<dbReference type="EMBL" id="NBTY01000016">
    <property type="protein sequence ID" value="OTP80094.1"/>
    <property type="molecule type" value="Genomic_DNA"/>
</dbReference>
<dbReference type="RefSeq" id="WP_086380537.1">
    <property type="nucleotide sequence ID" value="NZ_NBTY01000016.1"/>
</dbReference>
<comment type="caution">
    <text evidence="1">The sequence shown here is derived from an EMBL/GenBank/DDBJ whole genome shotgun (WGS) entry which is preliminary data.</text>
</comment>
<dbReference type="AlphaFoldDB" id="A0A242N9I6"/>
<reference evidence="1 2" key="1">
    <citation type="submission" date="2017-03" db="EMBL/GenBank/DDBJ databases">
        <title>Genome analysis of strain PAMC 26510.</title>
        <authorList>
            <person name="Oh H.-M."/>
            <person name="Yang J.-A."/>
        </authorList>
    </citation>
    <scope>NUCLEOTIDE SEQUENCE [LARGE SCALE GENOMIC DNA]</scope>
    <source>
        <strain evidence="1 2">PAMC 26510</strain>
    </source>
</reference>
<gene>
    <name evidence="1" type="ORF">PAMC26510_03810</name>
</gene>
<evidence type="ECO:0000313" key="1">
    <source>
        <dbReference type="EMBL" id="OTP80094.1"/>
    </source>
</evidence>
<proteinExistence type="predicted"/>
<name>A0A242N9I6_CABSO</name>
<organism evidence="1 2">
    <name type="scientific">Caballeronia sordidicola</name>
    <name type="common">Burkholderia sordidicola</name>
    <dbReference type="NCBI Taxonomy" id="196367"/>
    <lineage>
        <taxon>Bacteria</taxon>
        <taxon>Pseudomonadati</taxon>
        <taxon>Pseudomonadota</taxon>
        <taxon>Betaproteobacteria</taxon>
        <taxon>Burkholderiales</taxon>
        <taxon>Burkholderiaceae</taxon>
        <taxon>Caballeronia</taxon>
    </lineage>
</organism>
<evidence type="ECO:0008006" key="3">
    <source>
        <dbReference type="Google" id="ProtNLM"/>
    </source>
</evidence>
<dbReference type="Proteomes" id="UP000194546">
    <property type="component" value="Unassembled WGS sequence"/>
</dbReference>